<organism evidence="1 2">
    <name type="scientific">Terrihabitans soli</name>
    <dbReference type="NCBI Taxonomy" id="708113"/>
    <lineage>
        <taxon>Bacteria</taxon>
        <taxon>Pseudomonadati</taxon>
        <taxon>Pseudomonadota</taxon>
        <taxon>Alphaproteobacteria</taxon>
        <taxon>Hyphomicrobiales</taxon>
        <taxon>Terrihabitans</taxon>
    </lineage>
</organism>
<dbReference type="AlphaFoldDB" id="A0A6S6QTU4"/>
<sequence>MKSWVFTALVCAGIVIVSLSGACAGERKIKVTNGSSSIIVELYASPPELGDYQANILGGATKIAPGASASVTFEDGGACAFDFQAVTGDEDMFTARNVDICASPDVKLPQ</sequence>
<proteinExistence type="predicted"/>
<reference evidence="1 2" key="1">
    <citation type="submission" date="2020-08" db="EMBL/GenBank/DDBJ databases">
        <title>Genome sequence of Rhizobiales bacterium strain IZ6.</title>
        <authorList>
            <person name="Nakai R."/>
            <person name="Naganuma T."/>
        </authorList>
    </citation>
    <scope>NUCLEOTIDE SEQUENCE [LARGE SCALE GENOMIC DNA]</scope>
    <source>
        <strain evidence="1 2">IZ6</strain>
    </source>
</reference>
<evidence type="ECO:0000313" key="2">
    <source>
        <dbReference type="Proteomes" id="UP000515317"/>
    </source>
</evidence>
<dbReference type="PROSITE" id="PS51257">
    <property type="entry name" value="PROKAR_LIPOPROTEIN"/>
    <property type="match status" value="1"/>
</dbReference>
<dbReference type="EMBL" id="AP023361">
    <property type="protein sequence ID" value="BCJ90491.1"/>
    <property type="molecule type" value="Genomic_DNA"/>
</dbReference>
<name>A0A6S6QTU4_9HYPH</name>
<protein>
    <submittedName>
        <fullName evidence="1">Uncharacterized protein</fullName>
    </submittedName>
</protein>
<gene>
    <name evidence="1" type="ORF">IZ6_12260</name>
</gene>
<accession>A0A6S6QTU4</accession>
<dbReference type="RefSeq" id="WP_222877117.1">
    <property type="nucleotide sequence ID" value="NZ_AP023361.1"/>
</dbReference>
<evidence type="ECO:0000313" key="1">
    <source>
        <dbReference type="EMBL" id="BCJ90491.1"/>
    </source>
</evidence>
<keyword evidence="2" id="KW-1185">Reference proteome</keyword>
<dbReference type="Proteomes" id="UP000515317">
    <property type="component" value="Chromosome"/>
</dbReference>
<dbReference type="KEGG" id="tso:IZ6_12260"/>